<comment type="caution">
    <text evidence="2">The sequence shown here is derived from an EMBL/GenBank/DDBJ whole genome shotgun (WGS) entry which is preliminary data.</text>
</comment>
<evidence type="ECO:0000313" key="3">
    <source>
        <dbReference type="Proteomes" id="UP000276133"/>
    </source>
</evidence>
<organism evidence="2 3">
    <name type="scientific">Brachionus plicatilis</name>
    <name type="common">Marine rotifer</name>
    <name type="synonym">Brachionus muelleri</name>
    <dbReference type="NCBI Taxonomy" id="10195"/>
    <lineage>
        <taxon>Eukaryota</taxon>
        <taxon>Metazoa</taxon>
        <taxon>Spiralia</taxon>
        <taxon>Gnathifera</taxon>
        <taxon>Rotifera</taxon>
        <taxon>Eurotatoria</taxon>
        <taxon>Monogononta</taxon>
        <taxon>Pseudotrocha</taxon>
        <taxon>Ploima</taxon>
        <taxon>Brachionidae</taxon>
        <taxon>Brachionus</taxon>
    </lineage>
</organism>
<dbReference type="EMBL" id="REGN01002527">
    <property type="protein sequence ID" value="RNA27581.1"/>
    <property type="molecule type" value="Genomic_DNA"/>
</dbReference>
<evidence type="ECO:0000256" key="1">
    <source>
        <dbReference type="SAM" id="Phobius"/>
    </source>
</evidence>
<feature type="transmembrane region" description="Helical" evidence="1">
    <location>
        <begin position="13"/>
        <end position="32"/>
    </location>
</feature>
<dbReference type="Proteomes" id="UP000276133">
    <property type="component" value="Unassembled WGS sequence"/>
</dbReference>
<reference evidence="2 3" key="1">
    <citation type="journal article" date="2018" name="Sci. Rep.">
        <title>Genomic signatures of local adaptation to the degree of environmental predictability in rotifers.</title>
        <authorList>
            <person name="Franch-Gras L."/>
            <person name="Hahn C."/>
            <person name="Garcia-Roger E.M."/>
            <person name="Carmona M.J."/>
            <person name="Serra M."/>
            <person name="Gomez A."/>
        </authorList>
    </citation>
    <scope>NUCLEOTIDE SEQUENCE [LARGE SCALE GENOMIC DNA]</scope>
    <source>
        <strain evidence="2">HYR1</strain>
    </source>
</reference>
<proteinExistence type="predicted"/>
<protein>
    <submittedName>
        <fullName evidence="2">Uncharacterized protein</fullName>
    </submittedName>
</protein>
<keyword evidence="3" id="KW-1185">Reference proteome</keyword>
<accession>A0A3M7RVG9</accession>
<keyword evidence="1" id="KW-0472">Membrane</keyword>
<feature type="transmembrane region" description="Helical" evidence="1">
    <location>
        <begin position="63"/>
        <end position="89"/>
    </location>
</feature>
<dbReference type="AlphaFoldDB" id="A0A3M7RVG9"/>
<gene>
    <name evidence="2" type="ORF">BpHYR1_041748</name>
</gene>
<keyword evidence="1" id="KW-0812">Transmembrane</keyword>
<sequence>MGSETGVRRSLPFVVHFGVSGLALLGHTGLIARRPVQRFFLVFDTFCVRIVEDFAVGGRKVRISGIGAVIVSGIGLWIGVVIVVVAIGLRGRARSSRLSVCWRRVCKRLDSGPWKRACVNTPNWRQAGLGCFERTARPLLRCIRRSLRRSRLRICVVRSGNLDWISVGAWPWALVCFAQAWIASLDWTRSGFGSKRCEAAALGPRCSWAQGRFFFPLGPDCHLDLFVLEVVFWSRAAEVWTRFRAHCGSIV</sequence>
<evidence type="ECO:0000313" key="2">
    <source>
        <dbReference type="EMBL" id="RNA27581.1"/>
    </source>
</evidence>
<keyword evidence="1" id="KW-1133">Transmembrane helix</keyword>
<name>A0A3M7RVG9_BRAPC</name>